<dbReference type="FunFam" id="3.40.50.300:FF:000032">
    <property type="entry name" value="Export ABC transporter ATP-binding protein"/>
    <property type="match status" value="1"/>
</dbReference>
<dbReference type="AlphaFoldDB" id="A0A853I456"/>
<evidence type="ECO:0000313" key="6">
    <source>
        <dbReference type="EMBL" id="NYZ64944.1"/>
    </source>
</evidence>
<evidence type="ECO:0000256" key="3">
    <source>
        <dbReference type="ARBA" id="ARBA00022840"/>
    </source>
</evidence>
<dbReference type="GO" id="GO:0016887">
    <property type="term" value="F:ATP hydrolysis activity"/>
    <property type="evidence" value="ECO:0007669"/>
    <property type="project" value="InterPro"/>
</dbReference>
<dbReference type="GO" id="GO:1902495">
    <property type="term" value="C:transmembrane transporter complex"/>
    <property type="evidence" value="ECO:0007669"/>
    <property type="project" value="UniProtKB-ARBA"/>
</dbReference>
<dbReference type="PROSITE" id="PS00211">
    <property type="entry name" value="ABC_TRANSPORTER_1"/>
    <property type="match status" value="1"/>
</dbReference>
<dbReference type="PANTHER" id="PTHR42798:SF2">
    <property type="entry name" value="ABC TRANSPORTER ATP-BINDING PROTEIN MG467-RELATED"/>
    <property type="match status" value="1"/>
</dbReference>
<dbReference type="CDD" id="cd03255">
    <property type="entry name" value="ABC_MJ0796_LolCDE_FtsE"/>
    <property type="match status" value="1"/>
</dbReference>
<dbReference type="Pfam" id="PF00005">
    <property type="entry name" value="ABC_tran"/>
    <property type="match status" value="1"/>
</dbReference>
<keyword evidence="3 6" id="KW-0067">ATP-binding</keyword>
<dbReference type="Gene3D" id="3.40.50.300">
    <property type="entry name" value="P-loop containing nucleotide triphosphate hydrolases"/>
    <property type="match status" value="1"/>
</dbReference>
<comment type="caution">
    <text evidence="6">The sequence shown here is derived from an EMBL/GenBank/DDBJ whole genome shotgun (WGS) entry which is preliminary data.</text>
</comment>
<keyword evidence="1" id="KW-0813">Transport</keyword>
<organism evidence="6 7">
    <name type="scientific">Spartinivicinus marinus</name>
    <dbReference type="NCBI Taxonomy" id="2994442"/>
    <lineage>
        <taxon>Bacteria</taxon>
        <taxon>Pseudomonadati</taxon>
        <taxon>Pseudomonadota</taxon>
        <taxon>Gammaproteobacteria</taxon>
        <taxon>Oceanospirillales</taxon>
        <taxon>Zooshikellaceae</taxon>
        <taxon>Spartinivicinus</taxon>
    </lineage>
</organism>
<gene>
    <name evidence="6" type="ORF">H0A36_02920</name>
</gene>
<dbReference type="PANTHER" id="PTHR42798">
    <property type="entry name" value="LIPOPROTEIN-RELEASING SYSTEM ATP-BINDING PROTEIN LOLD"/>
    <property type="match status" value="1"/>
</dbReference>
<evidence type="ECO:0000256" key="4">
    <source>
        <dbReference type="ARBA" id="ARBA00038388"/>
    </source>
</evidence>
<name>A0A853I456_9GAMM</name>
<accession>A0A853I456</accession>
<dbReference type="InterPro" id="IPR003439">
    <property type="entry name" value="ABC_transporter-like_ATP-bd"/>
</dbReference>
<dbReference type="SMART" id="SM00382">
    <property type="entry name" value="AAA"/>
    <property type="match status" value="1"/>
</dbReference>
<dbReference type="RefSeq" id="WP_180566982.1">
    <property type="nucleotide sequence ID" value="NZ_JACCKB010000003.1"/>
</dbReference>
<evidence type="ECO:0000256" key="2">
    <source>
        <dbReference type="ARBA" id="ARBA00022741"/>
    </source>
</evidence>
<dbReference type="InterPro" id="IPR027417">
    <property type="entry name" value="P-loop_NTPase"/>
</dbReference>
<dbReference type="Proteomes" id="UP000569732">
    <property type="component" value="Unassembled WGS sequence"/>
</dbReference>
<evidence type="ECO:0000313" key="7">
    <source>
        <dbReference type="Proteomes" id="UP000569732"/>
    </source>
</evidence>
<sequence length="223" mass="24917">MAVIELKQVSHYIPVSNQSTPLFTNINLTLQAGEIVVLLGQSGSGKTTLLNLIAGLDLPYQGEIYLHQQPMHNRSATARATIRRQHIGFVYQQYNLLPSLTVLENVMLPGLLNKQRQVTERARYLLQTVDMGEQLNRFPHQLSGGEQQRVAICRSLIHQPSVLLADEPTGSLDNTTAARVIELFFSQVNANQQTVLLATHNEQLCQWANRVAVIHYGQLSLKS</sequence>
<dbReference type="InterPro" id="IPR003593">
    <property type="entry name" value="AAA+_ATPase"/>
</dbReference>
<dbReference type="SUPFAM" id="SSF52540">
    <property type="entry name" value="P-loop containing nucleoside triphosphate hydrolases"/>
    <property type="match status" value="1"/>
</dbReference>
<comment type="similarity">
    <text evidence="4">Belongs to the ABC transporter superfamily. Macrolide exporter (TC 3.A.1.122) family.</text>
</comment>
<feature type="domain" description="ABC transporter" evidence="5">
    <location>
        <begin position="4"/>
        <end position="223"/>
    </location>
</feature>
<dbReference type="GO" id="GO:0022857">
    <property type="term" value="F:transmembrane transporter activity"/>
    <property type="evidence" value="ECO:0007669"/>
    <property type="project" value="UniProtKB-ARBA"/>
</dbReference>
<keyword evidence="7" id="KW-1185">Reference proteome</keyword>
<dbReference type="EMBL" id="JACCKB010000003">
    <property type="protein sequence ID" value="NYZ64944.1"/>
    <property type="molecule type" value="Genomic_DNA"/>
</dbReference>
<evidence type="ECO:0000256" key="1">
    <source>
        <dbReference type="ARBA" id="ARBA00022448"/>
    </source>
</evidence>
<proteinExistence type="inferred from homology"/>
<evidence type="ECO:0000259" key="5">
    <source>
        <dbReference type="PROSITE" id="PS50893"/>
    </source>
</evidence>
<dbReference type="InterPro" id="IPR017871">
    <property type="entry name" value="ABC_transporter-like_CS"/>
</dbReference>
<dbReference type="GO" id="GO:0005524">
    <property type="term" value="F:ATP binding"/>
    <property type="evidence" value="ECO:0007669"/>
    <property type="project" value="UniProtKB-KW"/>
</dbReference>
<reference evidence="6 7" key="1">
    <citation type="submission" date="2020-07" db="EMBL/GenBank/DDBJ databases">
        <title>Endozoicomonas sp. nov., isolated from sediment.</title>
        <authorList>
            <person name="Gu T."/>
        </authorList>
    </citation>
    <scope>NUCLEOTIDE SEQUENCE [LARGE SCALE GENOMIC DNA]</scope>
    <source>
        <strain evidence="6 7">SM1973</strain>
    </source>
</reference>
<keyword evidence="2" id="KW-0547">Nucleotide-binding</keyword>
<dbReference type="InterPro" id="IPR017911">
    <property type="entry name" value="MacB-like_ATP-bd"/>
</dbReference>
<dbReference type="PROSITE" id="PS50893">
    <property type="entry name" value="ABC_TRANSPORTER_2"/>
    <property type="match status" value="1"/>
</dbReference>
<protein>
    <submittedName>
        <fullName evidence="6">ABC transporter ATP-binding protein</fullName>
    </submittedName>
</protein>